<proteinExistence type="predicted"/>
<dbReference type="EMBL" id="KZ613803">
    <property type="protein sequence ID" value="PMD59808.1"/>
    <property type="molecule type" value="Genomic_DNA"/>
</dbReference>
<dbReference type="OrthoDB" id="10066125at2759"/>
<feature type="compositionally biased region" description="Basic and acidic residues" evidence="2">
    <location>
        <begin position="630"/>
        <end position="651"/>
    </location>
</feature>
<feature type="compositionally biased region" description="Basic and acidic residues" evidence="2">
    <location>
        <begin position="15"/>
        <end position="30"/>
    </location>
</feature>
<feature type="region of interest" description="Disordered" evidence="2">
    <location>
        <begin position="1"/>
        <end position="44"/>
    </location>
</feature>
<dbReference type="AlphaFoldDB" id="A0A2J6T9Y3"/>
<feature type="compositionally biased region" description="Basic and acidic residues" evidence="2">
    <location>
        <begin position="555"/>
        <end position="581"/>
    </location>
</feature>
<dbReference type="InterPro" id="IPR028124">
    <property type="entry name" value="SMAP_dom"/>
</dbReference>
<evidence type="ECO:0000256" key="2">
    <source>
        <dbReference type="SAM" id="MobiDB-lite"/>
    </source>
</evidence>
<evidence type="ECO:0000313" key="5">
    <source>
        <dbReference type="Proteomes" id="UP000235371"/>
    </source>
</evidence>
<protein>
    <recommendedName>
        <fullName evidence="3">Small acidic protein-like domain-containing protein</fullName>
    </recommendedName>
</protein>
<feature type="compositionally biased region" description="Basic and acidic residues" evidence="2">
    <location>
        <begin position="487"/>
        <end position="503"/>
    </location>
</feature>
<dbReference type="Pfam" id="PF15477">
    <property type="entry name" value="SMAP"/>
    <property type="match status" value="2"/>
</dbReference>
<feature type="compositionally biased region" description="Basic and acidic residues" evidence="2">
    <location>
        <begin position="436"/>
        <end position="464"/>
    </location>
</feature>
<feature type="region of interest" description="Disordered" evidence="2">
    <location>
        <begin position="317"/>
        <end position="603"/>
    </location>
</feature>
<feature type="coiled-coil region" evidence="1">
    <location>
        <begin position="61"/>
        <end position="106"/>
    </location>
</feature>
<feature type="compositionally biased region" description="Polar residues" evidence="2">
    <location>
        <begin position="232"/>
        <end position="242"/>
    </location>
</feature>
<feature type="compositionally biased region" description="Basic residues" evidence="2">
    <location>
        <begin position="619"/>
        <end position="628"/>
    </location>
</feature>
<dbReference type="InParanoid" id="A0A2J6T9Y3"/>
<dbReference type="Proteomes" id="UP000235371">
    <property type="component" value="Unassembled WGS sequence"/>
</dbReference>
<dbReference type="RefSeq" id="XP_024736712.1">
    <property type="nucleotide sequence ID" value="XM_024872523.1"/>
</dbReference>
<feature type="compositionally biased region" description="Basic residues" evidence="2">
    <location>
        <begin position="321"/>
        <end position="331"/>
    </location>
</feature>
<organism evidence="4 5">
    <name type="scientific">Hyaloscypha bicolor E</name>
    <dbReference type="NCBI Taxonomy" id="1095630"/>
    <lineage>
        <taxon>Eukaryota</taxon>
        <taxon>Fungi</taxon>
        <taxon>Dikarya</taxon>
        <taxon>Ascomycota</taxon>
        <taxon>Pezizomycotina</taxon>
        <taxon>Leotiomycetes</taxon>
        <taxon>Helotiales</taxon>
        <taxon>Hyaloscyphaceae</taxon>
        <taxon>Hyaloscypha</taxon>
        <taxon>Hyaloscypha bicolor</taxon>
    </lineage>
</organism>
<feature type="region of interest" description="Disordered" evidence="2">
    <location>
        <begin position="220"/>
        <end position="250"/>
    </location>
</feature>
<feature type="compositionally biased region" description="Basic residues" evidence="2">
    <location>
        <begin position="513"/>
        <end position="522"/>
    </location>
</feature>
<gene>
    <name evidence="4" type="ORF">K444DRAFT_400753</name>
</gene>
<dbReference type="STRING" id="1095630.A0A2J6T9Y3"/>
<feature type="compositionally biased region" description="Low complexity" evidence="2">
    <location>
        <begin position="678"/>
        <end position="692"/>
    </location>
</feature>
<feature type="region of interest" description="Disordered" evidence="2">
    <location>
        <begin position="704"/>
        <end position="723"/>
    </location>
</feature>
<feature type="compositionally biased region" description="Basic and acidic residues" evidence="2">
    <location>
        <begin position="523"/>
        <end position="545"/>
    </location>
</feature>
<keyword evidence="1" id="KW-0175">Coiled coil</keyword>
<feature type="domain" description="Small acidic protein-like" evidence="3">
    <location>
        <begin position="675"/>
        <end position="722"/>
    </location>
</feature>
<evidence type="ECO:0000313" key="4">
    <source>
        <dbReference type="EMBL" id="PMD59808.1"/>
    </source>
</evidence>
<name>A0A2J6T9Y3_9HELO</name>
<feature type="compositionally biased region" description="Basic and acidic residues" evidence="2">
    <location>
        <begin position="340"/>
        <end position="357"/>
    </location>
</feature>
<accession>A0A2J6T9Y3</accession>
<sequence>MEEPANFIPLGLGRGSERRASTSTSAKDRPTSISARPSILDGPKIIGATPAERKVIAREYRLAARRVKKKAKADAKRARKENAILHRRLTRNNEKYTKNKERNKERDIMLERQKIRFEAVRQAERLAAIHDPTGKMFNVGEVIIMPDGQVKSKEAIERAAEAKKQKEMDALAEKAENIRIAEEKANYKKEKLAAKREGREPPPRPDYAPKLALQSAASVYGNGGQPAYGGQQMRSNQQTGTNAKRKISKKQQQRLEMLKPKPVPPKPVIPEGIALPEGEENLLELWDITDEEIAKRLRSKKKEKIIAGKTLRKIQKEQKKFNRAMKVRKKQAANAGVIWDPEKAKKEILGEMEKADWGDEDSSDSESEFESDDDLEAEANGKNAGEEKEKPKKKKKKGMPKVNRPRLDLELLEQSAKIKQALEDKKRNARLKRRAERREKAAQEKAKREAEAEAARIEAEKAEQAEQASASEEKATKEKSSKKRKRSSEEEPEQKGKKTKTDDLDSEEEAKRKEKKRKRKEEKRKQKENVEKKKEKERQAEKELQAKYLASTAEVRSKVESKDDRLDREIAEREARLRAENQEAEESEEPQYTKVSQNWNPDALMGDKERREKFMKLLGAKKAKKGPKKTPNEKVETEKEKAAREKKEKLAVKVTQPNVVERKEKKAARRAARKAEEQAAAEAAAAAAKAEQIARMQSDLENQYEAGMKLKHDGGSKRRGLGA</sequence>
<evidence type="ECO:0000259" key="3">
    <source>
        <dbReference type="Pfam" id="PF15477"/>
    </source>
</evidence>
<feature type="domain" description="Small acidic protein-like" evidence="3">
    <location>
        <begin position="599"/>
        <end position="648"/>
    </location>
</feature>
<dbReference type="GeneID" id="36580603"/>
<reference evidence="4 5" key="1">
    <citation type="submission" date="2016-04" db="EMBL/GenBank/DDBJ databases">
        <title>A degradative enzymes factory behind the ericoid mycorrhizal symbiosis.</title>
        <authorList>
            <consortium name="DOE Joint Genome Institute"/>
            <person name="Martino E."/>
            <person name="Morin E."/>
            <person name="Grelet G."/>
            <person name="Kuo A."/>
            <person name="Kohler A."/>
            <person name="Daghino S."/>
            <person name="Barry K."/>
            <person name="Choi C."/>
            <person name="Cichocki N."/>
            <person name="Clum A."/>
            <person name="Copeland A."/>
            <person name="Hainaut M."/>
            <person name="Haridas S."/>
            <person name="Labutti K."/>
            <person name="Lindquist E."/>
            <person name="Lipzen A."/>
            <person name="Khouja H.-R."/>
            <person name="Murat C."/>
            <person name="Ohm R."/>
            <person name="Olson A."/>
            <person name="Spatafora J."/>
            <person name="Veneault-Fourrey C."/>
            <person name="Henrissat B."/>
            <person name="Grigoriev I."/>
            <person name="Martin F."/>
            <person name="Perotto S."/>
        </authorList>
    </citation>
    <scope>NUCLEOTIDE SEQUENCE [LARGE SCALE GENOMIC DNA]</scope>
    <source>
        <strain evidence="4 5">E</strain>
    </source>
</reference>
<feature type="compositionally biased region" description="Acidic residues" evidence="2">
    <location>
        <begin position="358"/>
        <end position="377"/>
    </location>
</feature>
<keyword evidence="5" id="KW-1185">Reference proteome</keyword>
<feature type="region of interest" description="Disordered" evidence="2">
    <location>
        <begin position="618"/>
        <end position="692"/>
    </location>
</feature>
<evidence type="ECO:0000256" key="1">
    <source>
        <dbReference type="SAM" id="Coils"/>
    </source>
</evidence>